<proteinExistence type="predicted"/>
<sequence length="287" mass="32958">MNKTFEEILAEMQTAKNANSVLSDLDTTSKVSIWLQFFLVIAWSIFNFQEACRLHLQEIKDLIMNQKVFNLRRYRYEALRYQYGFDLIPESDQFKTTYINNGEEIQATNEEIEASKIVKYAACNRVLYSGKARIIMKIAPENMDQIFSQDQMQAFEKYIEEIAPAGDFVAIVNYLPDILKLAFKIKYDPMVLLANGMNIMTAKFPVEDAINNFLKNLPFNGELSIQKLESEILAVDGVEDLQTIQVSTKWIDPALNGYGLYQPVTMSVVPQSGRFKVEDFTGIIYQV</sequence>
<dbReference type="RefSeq" id="WP_116098948.1">
    <property type="nucleotide sequence ID" value="NZ_QNVU01000024.1"/>
</dbReference>
<name>A0A3D9B2R7_9FLAO</name>
<evidence type="ECO:0000313" key="3">
    <source>
        <dbReference type="Proteomes" id="UP000256924"/>
    </source>
</evidence>
<dbReference type="Pfam" id="PF26079">
    <property type="entry name" value="Baseplate_J_C"/>
    <property type="match status" value="1"/>
</dbReference>
<gene>
    <name evidence="2" type="ORF">DRF68_12640</name>
</gene>
<protein>
    <recommendedName>
        <fullName evidence="1">Baseplate J-like C-terminal domain-containing protein</fullName>
    </recommendedName>
</protein>
<evidence type="ECO:0000313" key="2">
    <source>
        <dbReference type="EMBL" id="REC47883.1"/>
    </source>
</evidence>
<reference evidence="2 3" key="1">
    <citation type="journal article" date="2004" name="Emerg. Infect. Dis.">
        <title>Amoebae-resisting bacteria isolated from human nasal swabs by amoebal coculture.</title>
        <authorList>
            <person name="Greub G."/>
            <person name="La Scola B."/>
            <person name="Raoult D."/>
        </authorList>
    </citation>
    <scope>NUCLEOTIDE SEQUENCE [LARGE SCALE GENOMIC DNA]</scope>
    <source>
        <strain evidence="2 3">CCUG 51329</strain>
    </source>
</reference>
<accession>A0A3D9B2R7</accession>
<evidence type="ECO:0000259" key="1">
    <source>
        <dbReference type="Pfam" id="PF26079"/>
    </source>
</evidence>
<dbReference type="AlphaFoldDB" id="A0A3D9B2R7"/>
<organism evidence="2 3">
    <name type="scientific">Candidatus Chryseobacterium massiliense</name>
    <dbReference type="NCBI Taxonomy" id="204089"/>
    <lineage>
        <taxon>Bacteria</taxon>
        <taxon>Pseudomonadati</taxon>
        <taxon>Bacteroidota</taxon>
        <taxon>Flavobacteriia</taxon>
        <taxon>Flavobacteriales</taxon>
        <taxon>Weeksellaceae</taxon>
        <taxon>Chryseobacterium group</taxon>
        <taxon>Chryseobacterium</taxon>
    </lineage>
</organism>
<comment type="caution">
    <text evidence="2">The sequence shown here is derived from an EMBL/GenBank/DDBJ whole genome shotgun (WGS) entry which is preliminary data.</text>
</comment>
<keyword evidence="3" id="KW-1185">Reference proteome</keyword>
<feature type="domain" description="Baseplate J-like C-terminal" evidence="1">
    <location>
        <begin position="191"/>
        <end position="251"/>
    </location>
</feature>
<dbReference type="EMBL" id="QNVU01000024">
    <property type="protein sequence ID" value="REC47883.1"/>
    <property type="molecule type" value="Genomic_DNA"/>
</dbReference>
<dbReference type="InterPro" id="IPR058530">
    <property type="entry name" value="Baseplate_J-like_C"/>
</dbReference>
<dbReference type="Proteomes" id="UP000256924">
    <property type="component" value="Unassembled WGS sequence"/>
</dbReference>